<name>A0A369I1Y1_9BACT</name>
<dbReference type="InterPro" id="IPR044023">
    <property type="entry name" value="Ig_7"/>
</dbReference>
<keyword evidence="4" id="KW-1185">Reference proteome</keyword>
<dbReference type="InterPro" id="IPR001434">
    <property type="entry name" value="OmcB-like_DUF11"/>
</dbReference>
<accession>A0A369I1Y1</accession>
<dbReference type="AlphaFoldDB" id="A0A369I1Y1"/>
<dbReference type="NCBIfam" id="TIGR01451">
    <property type="entry name" value="B_ant_repeat"/>
    <property type="match status" value="1"/>
</dbReference>
<proteinExistence type="predicted"/>
<dbReference type="Pfam" id="PF01345">
    <property type="entry name" value="DUF11"/>
    <property type="match status" value="1"/>
</dbReference>
<protein>
    <submittedName>
        <fullName evidence="3">DUF11 domain-containing protein</fullName>
    </submittedName>
</protein>
<dbReference type="EMBL" id="QPIW01000053">
    <property type="protein sequence ID" value="RDB02255.1"/>
    <property type="molecule type" value="Genomic_DNA"/>
</dbReference>
<dbReference type="Gene3D" id="2.60.40.10">
    <property type="entry name" value="Immunoglobulins"/>
    <property type="match status" value="1"/>
</dbReference>
<evidence type="ECO:0000259" key="2">
    <source>
        <dbReference type="Pfam" id="PF19081"/>
    </source>
</evidence>
<reference evidence="3 4" key="1">
    <citation type="submission" date="2018-07" db="EMBL/GenBank/DDBJ databases">
        <title>Genome analysis of Runella aurantiaca.</title>
        <authorList>
            <person name="Yang X."/>
        </authorList>
    </citation>
    <scope>NUCLEOTIDE SEQUENCE [LARGE SCALE GENOMIC DNA]</scope>
    <source>
        <strain evidence="3 4">YX9</strain>
    </source>
</reference>
<feature type="non-terminal residue" evidence="3">
    <location>
        <position position="318"/>
    </location>
</feature>
<feature type="domain" description="DUF11" evidence="1">
    <location>
        <begin position="232"/>
        <end position="317"/>
    </location>
</feature>
<gene>
    <name evidence="3" type="ORF">DVG78_29755</name>
</gene>
<evidence type="ECO:0000313" key="3">
    <source>
        <dbReference type="EMBL" id="RDB02255.1"/>
    </source>
</evidence>
<sequence length="318" mass="32300">MNLSVTAGAIVTSNAGIVSGSGSSYTITVGSDTTSFTVRATLDGCISTLVVQKPNCDCPTIPAPIAGANQVYCEGATIPALTVSVGSGLTARWYASTSSMTVLATGTSYTPTSVGIYYAEAYQVIGLDTCKSLTRTPVTLTQTPKPNAGIDTTLLCSNGNVPTSVQLIGTLSGGTWVARSGNPTGATISTAGLVTLTNPDAQGKTFDFVYTKDGCSDTVSIIVPTCVQPVFDLALRKTLAVGQSASVVAGSTVTFTITVFNQGNVDATNIQVTDYIPAGLTLNDANWSVVGSTATLNTVIASLAAGASTTRDITFVVS</sequence>
<dbReference type="InterPro" id="IPR013783">
    <property type="entry name" value="Ig-like_fold"/>
</dbReference>
<organism evidence="3 4">
    <name type="scientific">Runella aurantiaca</name>
    <dbReference type="NCBI Taxonomy" id="2282308"/>
    <lineage>
        <taxon>Bacteria</taxon>
        <taxon>Pseudomonadati</taxon>
        <taxon>Bacteroidota</taxon>
        <taxon>Cytophagia</taxon>
        <taxon>Cytophagales</taxon>
        <taxon>Spirosomataceae</taxon>
        <taxon>Runella</taxon>
    </lineage>
</organism>
<dbReference type="Pfam" id="PF19081">
    <property type="entry name" value="Ig_7"/>
    <property type="match status" value="1"/>
</dbReference>
<dbReference type="InterPro" id="IPR047589">
    <property type="entry name" value="DUF11_rpt"/>
</dbReference>
<feature type="domain" description="Ig-like" evidence="2">
    <location>
        <begin position="63"/>
        <end position="144"/>
    </location>
</feature>
<comment type="caution">
    <text evidence="3">The sequence shown here is derived from an EMBL/GenBank/DDBJ whole genome shotgun (WGS) entry which is preliminary data.</text>
</comment>
<dbReference type="Proteomes" id="UP000253141">
    <property type="component" value="Unassembled WGS sequence"/>
</dbReference>
<evidence type="ECO:0000313" key="4">
    <source>
        <dbReference type="Proteomes" id="UP000253141"/>
    </source>
</evidence>
<evidence type="ECO:0000259" key="1">
    <source>
        <dbReference type="Pfam" id="PF01345"/>
    </source>
</evidence>